<organism evidence="2">
    <name type="scientific">Oryza nivara</name>
    <name type="common">Indian wild rice</name>
    <name type="synonym">Oryza sativa f. spontanea</name>
    <dbReference type="NCBI Taxonomy" id="4536"/>
    <lineage>
        <taxon>Eukaryota</taxon>
        <taxon>Viridiplantae</taxon>
        <taxon>Streptophyta</taxon>
        <taxon>Embryophyta</taxon>
        <taxon>Tracheophyta</taxon>
        <taxon>Spermatophyta</taxon>
        <taxon>Magnoliopsida</taxon>
        <taxon>Liliopsida</taxon>
        <taxon>Poales</taxon>
        <taxon>Poaceae</taxon>
        <taxon>BOP clade</taxon>
        <taxon>Oryzoideae</taxon>
        <taxon>Oryzeae</taxon>
        <taxon>Oryzinae</taxon>
        <taxon>Oryza</taxon>
    </lineage>
</organism>
<evidence type="ECO:0000313" key="2">
    <source>
        <dbReference type="EnsemblPlants" id="ONIVA05G17510.1"/>
    </source>
</evidence>
<name>A0A0E0HEL3_ORYNI</name>
<accession>A0A0E0HEL3</accession>
<dbReference type="Gramene" id="ONIVA05G17510.1">
    <property type="protein sequence ID" value="ONIVA05G17510.1"/>
    <property type="gene ID" value="ONIVA05G17510"/>
</dbReference>
<dbReference type="HOGENOM" id="CLU_2281735_0_0_1"/>
<sequence length="109" mass="11464">MERPTTMERDCMGRFISFNFNRTTPGEPHCLVTTNIHPWRSKAVPHVAADEACGSHDEDGDPSPVGPPDVREGSHVFLLGDAALGSGGMGGRVEGATRGVGGPPAILGW</sequence>
<evidence type="ECO:0000313" key="3">
    <source>
        <dbReference type="Proteomes" id="UP000006591"/>
    </source>
</evidence>
<protein>
    <submittedName>
        <fullName evidence="2">Uncharacterized protein</fullName>
    </submittedName>
</protein>
<dbReference type="AlphaFoldDB" id="A0A0E0HEL3"/>
<keyword evidence="3" id="KW-1185">Reference proteome</keyword>
<proteinExistence type="predicted"/>
<reference evidence="2" key="2">
    <citation type="submission" date="2018-04" db="EMBL/GenBank/DDBJ databases">
        <title>OnivRS2 (Oryza nivara Reference Sequence Version 2).</title>
        <authorList>
            <person name="Zhang J."/>
            <person name="Kudrna D."/>
            <person name="Lee S."/>
            <person name="Talag J."/>
            <person name="Rajasekar S."/>
            <person name="Welchert J."/>
            <person name="Hsing Y.-I."/>
            <person name="Wing R.A."/>
        </authorList>
    </citation>
    <scope>NUCLEOTIDE SEQUENCE [LARGE SCALE GENOMIC DNA]</scope>
    <source>
        <strain evidence="2">SL10</strain>
    </source>
</reference>
<feature type="region of interest" description="Disordered" evidence="1">
    <location>
        <begin position="48"/>
        <end position="73"/>
    </location>
</feature>
<dbReference type="EnsemblPlants" id="ONIVA05G17510.1">
    <property type="protein sequence ID" value="ONIVA05G17510.1"/>
    <property type="gene ID" value="ONIVA05G17510"/>
</dbReference>
<evidence type="ECO:0000256" key="1">
    <source>
        <dbReference type="SAM" id="MobiDB-lite"/>
    </source>
</evidence>
<dbReference type="Proteomes" id="UP000006591">
    <property type="component" value="Chromosome 5"/>
</dbReference>
<reference evidence="2" key="1">
    <citation type="submission" date="2015-04" db="UniProtKB">
        <authorList>
            <consortium name="EnsemblPlants"/>
        </authorList>
    </citation>
    <scope>IDENTIFICATION</scope>
    <source>
        <strain evidence="2">SL10</strain>
    </source>
</reference>